<dbReference type="CDD" id="cd00446">
    <property type="entry name" value="GrpE"/>
    <property type="match status" value="1"/>
</dbReference>
<comment type="subcellular location">
    <subcellularLocation>
        <location evidence="1 10">Cytoplasm</location>
    </subcellularLocation>
</comment>
<evidence type="ECO:0000313" key="16">
    <source>
        <dbReference type="Proteomes" id="UP000002939"/>
    </source>
</evidence>
<reference evidence="15" key="2">
    <citation type="submission" date="2011-10" db="EMBL/GenBank/DDBJ databases">
        <title>The Genome Sequence of Granulicatella elegans ATCC 700633.</title>
        <authorList>
            <consortium name="The Broad Institute Genome Sequencing Platform"/>
            <consortium name="The Broad Institute Genome Sequencing Center for Infectious Disease"/>
            <person name="Earl A."/>
            <person name="Ward D."/>
            <person name="Feldgarden M."/>
            <person name="Gevers D."/>
            <person name="Sibley C.D."/>
            <person name="Field T.R."/>
            <person name="Grinwis M."/>
            <person name="Eshaghurshan C.S."/>
            <person name="Surette M.G."/>
            <person name="Young S.K."/>
            <person name="Zeng Q."/>
            <person name="Gargeya S."/>
            <person name="Fitzgerald M."/>
            <person name="Haas B."/>
            <person name="Abouelleil A."/>
            <person name="Alvarado L."/>
            <person name="Arachchi H.M."/>
            <person name="Berlin A."/>
            <person name="Brown A."/>
            <person name="Chapman S.B."/>
            <person name="Chen Z."/>
            <person name="Dunbar C."/>
            <person name="Freedman E."/>
            <person name="Gearin G."/>
            <person name="Goldberg J."/>
            <person name="Griggs A."/>
            <person name="Gujja S."/>
            <person name="Heiman D."/>
            <person name="Howarth C."/>
            <person name="Larson L."/>
            <person name="Lui A."/>
            <person name="MacDonald P.J.P."/>
            <person name="Montmayeur A."/>
            <person name="Murphy C."/>
            <person name="Neiman D."/>
            <person name="Pearson M."/>
            <person name="Priest M."/>
            <person name="Roberts A."/>
            <person name="Saif S."/>
            <person name="Shea T."/>
            <person name="Shenoy N."/>
            <person name="Sisk P."/>
            <person name="Stolte C."/>
            <person name="Sykes S."/>
            <person name="Wortman J."/>
            <person name="Nusbaum C."/>
            <person name="Birren B."/>
        </authorList>
    </citation>
    <scope>NUCLEOTIDE SEQUENCE [LARGE SCALE GENOMIC DNA]</scope>
    <source>
        <strain evidence="15">ATCC 700633</strain>
    </source>
</reference>
<gene>
    <name evidence="10" type="primary">grpE</name>
    <name evidence="15" type="ORF">HMPREF0446_00330</name>
</gene>
<feature type="coiled-coil region" evidence="13">
    <location>
        <begin position="41"/>
        <end position="82"/>
    </location>
</feature>
<keyword evidence="5 10" id="KW-0346">Stress response</keyword>
<evidence type="ECO:0000256" key="12">
    <source>
        <dbReference type="RuleBase" id="RU004478"/>
    </source>
</evidence>
<accession>D0BK45</accession>
<evidence type="ECO:0000256" key="3">
    <source>
        <dbReference type="ARBA" id="ARBA00011738"/>
    </source>
</evidence>
<keyword evidence="4 10" id="KW-0963">Cytoplasm</keyword>
<dbReference type="GO" id="GO:0051082">
    <property type="term" value="F:unfolded protein binding"/>
    <property type="evidence" value="ECO:0007669"/>
    <property type="project" value="TreeGrafter"/>
</dbReference>
<keyword evidence="16" id="KW-1185">Reference proteome</keyword>
<evidence type="ECO:0000256" key="8">
    <source>
        <dbReference type="ARBA" id="ARBA00072274"/>
    </source>
</evidence>
<comment type="caution">
    <text evidence="15">The sequence shown here is derived from an EMBL/GenBank/DDBJ whole genome shotgun (WGS) entry which is preliminary data.</text>
</comment>
<dbReference type="Gene3D" id="2.30.22.10">
    <property type="entry name" value="Head domain of nucleotide exchange factor GrpE"/>
    <property type="match status" value="1"/>
</dbReference>
<dbReference type="PANTHER" id="PTHR21237">
    <property type="entry name" value="GRPE PROTEIN"/>
    <property type="match status" value="1"/>
</dbReference>
<dbReference type="GO" id="GO:0051087">
    <property type="term" value="F:protein-folding chaperone binding"/>
    <property type="evidence" value="ECO:0007669"/>
    <property type="project" value="InterPro"/>
</dbReference>
<dbReference type="GO" id="GO:0005737">
    <property type="term" value="C:cytoplasm"/>
    <property type="evidence" value="ECO:0007669"/>
    <property type="project" value="UniProtKB-SubCell"/>
</dbReference>
<comment type="function">
    <text evidence="7 10 11">Participates actively in the response to hyperosmotic and heat shock by preventing the aggregation of stress-denatured proteins, in association with DnaK and GrpE. It is the nucleotide exchange factor for DnaK and may function as a thermosensor. Unfolded proteins bind initially to DnaJ; upon interaction with the DnaJ-bound protein, DnaK hydrolyzes its bound ATP, resulting in the formation of a stable complex. GrpE releases ADP from DnaK; ATP binding to DnaK triggers the release of the substrate protein, thus completing the reaction cycle. Several rounds of ATP-dependent interactions between DnaJ, DnaK and GrpE are required for fully efficient folding.</text>
</comment>
<protein>
    <recommendedName>
        <fullName evidence="8 10">Protein GrpE</fullName>
    </recommendedName>
    <alternativeName>
        <fullName evidence="9 10">HSP-70 cofactor</fullName>
    </alternativeName>
</protein>
<dbReference type="OrthoDB" id="9812586at2"/>
<evidence type="ECO:0000256" key="14">
    <source>
        <dbReference type="SAM" id="MobiDB-lite"/>
    </source>
</evidence>
<dbReference type="Proteomes" id="UP000002939">
    <property type="component" value="Unassembled WGS sequence"/>
</dbReference>
<dbReference type="PANTHER" id="PTHR21237:SF23">
    <property type="entry name" value="GRPE PROTEIN HOMOLOG, MITOCHONDRIAL"/>
    <property type="match status" value="1"/>
</dbReference>
<evidence type="ECO:0000256" key="5">
    <source>
        <dbReference type="ARBA" id="ARBA00023016"/>
    </source>
</evidence>
<dbReference type="EMBL" id="ACRF02000013">
    <property type="protein sequence ID" value="EEW93448.1"/>
    <property type="molecule type" value="Genomic_DNA"/>
</dbReference>
<evidence type="ECO:0000256" key="4">
    <source>
        <dbReference type="ARBA" id="ARBA00022490"/>
    </source>
</evidence>
<dbReference type="GO" id="GO:0000774">
    <property type="term" value="F:adenyl-nucleotide exchange factor activity"/>
    <property type="evidence" value="ECO:0007669"/>
    <property type="project" value="InterPro"/>
</dbReference>
<comment type="subunit">
    <text evidence="3 10">Homodimer.</text>
</comment>
<dbReference type="AlphaFoldDB" id="D0BK45"/>
<organism evidence="15 16">
    <name type="scientific">Granulicatella elegans ATCC 700633</name>
    <dbReference type="NCBI Taxonomy" id="626369"/>
    <lineage>
        <taxon>Bacteria</taxon>
        <taxon>Bacillati</taxon>
        <taxon>Bacillota</taxon>
        <taxon>Bacilli</taxon>
        <taxon>Lactobacillales</taxon>
        <taxon>Carnobacteriaceae</taxon>
        <taxon>Granulicatella</taxon>
    </lineage>
</organism>
<feature type="compositionally biased region" description="Acidic residues" evidence="14">
    <location>
        <begin position="14"/>
        <end position="39"/>
    </location>
</feature>
<dbReference type="STRING" id="626369.HMPREF0446_00330"/>
<keyword evidence="13" id="KW-0175">Coiled coil</keyword>
<keyword evidence="6 10" id="KW-0143">Chaperone</keyword>
<sequence length="187" mass="21424">METNEEKDVQQTQEVEEEKSPETEEFEETVEETEEVEPSVEEKLQQEVSQLNDQVYRLSAEIANIQKRNAKERQDAAKYRSQSLAQNLLNVIDNLERAIASPSESEEAKNLKKGIEMVYEGFLYALKEEGIEEIEALNQPFDPNKHHAVQAIPAEEGQESDVVVQVFQKGYMLKDRVLRPAMVIVSQ</sequence>
<evidence type="ECO:0000256" key="7">
    <source>
        <dbReference type="ARBA" id="ARBA00053401"/>
    </source>
</evidence>
<comment type="similarity">
    <text evidence="2 10 12">Belongs to the GrpE family.</text>
</comment>
<dbReference type="PRINTS" id="PR00773">
    <property type="entry name" value="GRPEPROTEIN"/>
</dbReference>
<dbReference type="SUPFAM" id="SSF58014">
    <property type="entry name" value="Coiled-coil domain of nucleotide exchange factor GrpE"/>
    <property type="match status" value="1"/>
</dbReference>
<reference evidence="15" key="1">
    <citation type="submission" date="2009-09" db="EMBL/GenBank/DDBJ databases">
        <authorList>
            <consortium name="The Broad Institute Genome Sequencing Platform"/>
            <person name="Ward D."/>
            <person name="Feldgarden M."/>
            <person name="Earl A."/>
            <person name="Young S.K."/>
            <person name="Zeng Q."/>
            <person name="Koehrsen M."/>
            <person name="Alvarado L."/>
            <person name="Berlin A."/>
            <person name="Bochicchio J."/>
            <person name="Borenstein D."/>
            <person name="Chapman S.B."/>
            <person name="Chen Z."/>
            <person name="Engels R."/>
            <person name="Freedman E."/>
            <person name="Gellesch M."/>
            <person name="Goldberg J."/>
            <person name="Griggs A."/>
            <person name="Gujja S."/>
            <person name="Heilman E."/>
            <person name="Heiman D."/>
            <person name="Hepburn T."/>
            <person name="Howarth C."/>
            <person name="Jen D."/>
            <person name="Larson L."/>
            <person name="Lewis B."/>
            <person name="Mehta T."/>
            <person name="Park D."/>
            <person name="Pearson M."/>
            <person name="Roberts A."/>
            <person name="Saif S."/>
            <person name="Shea T."/>
            <person name="Shenoy N."/>
            <person name="Sisk P."/>
            <person name="Stolte C."/>
            <person name="Sykes S."/>
            <person name="Thomson T."/>
            <person name="Walk T."/>
            <person name="White J."/>
            <person name="Yandava C."/>
            <person name="Sibley C.D."/>
            <person name="Field T.R."/>
            <person name="Grinwis M."/>
            <person name="Eshaghurshan C.S."/>
            <person name="Surette M.G."/>
            <person name="Haas B."/>
            <person name="Nusbaum C."/>
            <person name="Birren B."/>
        </authorList>
    </citation>
    <scope>NUCLEOTIDE SEQUENCE [LARGE SCALE GENOMIC DNA]</scope>
    <source>
        <strain evidence="15">ATCC 700633</strain>
    </source>
</reference>
<dbReference type="HAMAP" id="MF_01151">
    <property type="entry name" value="GrpE"/>
    <property type="match status" value="1"/>
</dbReference>
<dbReference type="Gene3D" id="3.90.20.20">
    <property type="match status" value="1"/>
</dbReference>
<evidence type="ECO:0000256" key="9">
    <source>
        <dbReference type="ARBA" id="ARBA00076414"/>
    </source>
</evidence>
<dbReference type="Pfam" id="PF01025">
    <property type="entry name" value="GrpE"/>
    <property type="match status" value="1"/>
</dbReference>
<evidence type="ECO:0000256" key="11">
    <source>
        <dbReference type="RuleBase" id="RU000639"/>
    </source>
</evidence>
<proteinExistence type="inferred from homology"/>
<dbReference type="InterPro" id="IPR000740">
    <property type="entry name" value="GrpE"/>
</dbReference>
<dbReference type="NCBIfam" id="NF010759">
    <property type="entry name" value="PRK14162.1"/>
    <property type="match status" value="1"/>
</dbReference>
<name>D0BK45_9LACT</name>
<feature type="region of interest" description="Disordered" evidence="14">
    <location>
        <begin position="1"/>
        <end position="41"/>
    </location>
</feature>
<dbReference type="eggNOG" id="COG0576">
    <property type="taxonomic scope" value="Bacteria"/>
</dbReference>
<dbReference type="GO" id="GO:0042803">
    <property type="term" value="F:protein homodimerization activity"/>
    <property type="evidence" value="ECO:0007669"/>
    <property type="project" value="InterPro"/>
</dbReference>
<dbReference type="HOGENOM" id="CLU_057217_6_3_9"/>
<evidence type="ECO:0000256" key="1">
    <source>
        <dbReference type="ARBA" id="ARBA00004496"/>
    </source>
</evidence>
<dbReference type="SUPFAM" id="SSF51064">
    <property type="entry name" value="Head domain of nucleotide exchange factor GrpE"/>
    <property type="match status" value="1"/>
</dbReference>
<dbReference type="InterPro" id="IPR009012">
    <property type="entry name" value="GrpE_head"/>
</dbReference>
<dbReference type="FunFam" id="2.30.22.10:FF:000001">
    <property type="entry name" value="Protein GrpE"/>
    <property type="match status" value="1"/>
</dbReference>
<dbReference type="NCBIfam" id="NF010738">
    <property type="entry name" value="PRK14140.1"/>
    <property type="match status" value="1"/>
</dbReference>
<evidence type="ECO:0000313" key="15">
    <source>
        <dbReference type="EMBL" id="EEW93448.1"/>
    </source>
</evidence>
<dbReference type="RefSeq" id="WP_006702604.1">
    <property type="nucleotide sequence ID" value="NZ_KI391971.1"/>
</dbReference>
<dbReference type="GO" id="GO:0006457">
    <property type="term" value="P:protein folding"/>
    <property type="evidence" value="ECO:0007669"/>
    <property type="project" value="InterPro"/>
</dbReference>
<dbReference type="PROSITE" id="PS01071">
    <property type="entry name" value="GRPE"/>
    <property type="match status" value="1"/>
</dbReference>
<evidence type="ECO:0000256" key="2">
    <source>
        <dbReference type="ARBA" id="ARBA00009054"/>
    </source>
</evidence>
<evidence type="ECO:0000256" key="13">
    <source>
        <dbReference type="SAM" id="Coils"/>
    </source>
</evidence>
<evidence type="ECO:0000256" key="6">
    <source>
        <dbReference type="ARBA" id="ARBA00023186"/>
    </source>
</evidence>
<dbReference type="InterPro" id="IPR013805">
    <property type="entry name" value="GrpE_CC"/>
</dbReference>
<evidence type="ECO:0000256" key="10">
    <source>
        <dbReference type="HAMAP-Rule" id="MF_01151"/>
    </source>
</evidence>